<keyword evidence="3" id="KW-1185">Reference proteome</keyword>
<dbReference type="InterPro" id="IPR016979">
    <property type="entry name" value="DUF2129"/>
</dbReference>
<dbReference type="EMBL" id="CP019699">
    <property type="protein sequence ID" value="AQS56273.1"/>
    <property type="molecule type" value="Genomic_DNA"/>
</dbReference>
<dbReference type="KEGG" id="ntr:B0W44_11355"/>
<sequence length="86" mass="10156">MQIAERTGLAVWVNDLRKARSLGRFGNIHYMSKRLKYVCMYVDARKEKQLIERIQSMPFVIRVEKSLRKELPTEFKGIREGKKTPS</sequence>
<dbReference type="Pfam" id="PF09902">
    <property type="entry name" value="DUF2129"/>
    <property type="match status" value="1"/>
</dbReference>
<dbReference type="PIRSF" id="PIRSF031653">
    <property type="entry name" value="UCP031653"/>
    <property type="match status" value="1"/>
</dbReference>
<dbReference type="OrthoDB" id="2990788at2"/>
<organism evidence="2 3">
    <name type="scientific">Novibacillus thermophilus</name>
    <dbReference type="NCBI Taxonomy" id="1471761"/>
    <lineage>
        <taxon>Bacteria</taxon>
        <taxon>Bacillati</taxon>
        <taxon>Bacillota</taxon>
        <taxon>Bacilli</taxon>
        <taxon>Bacillales</taxon>
        <taxon>Thermoactinomycetaceae</taxon>
        <taxon>Novibacillus</taxon>
    </lineage>
</organism>
<protein>
    <submittedName>
        <fullName evidence="2">Uncharacterized protein</fullName>
    </submittedName>
</protein>
<name>A0A1U9K8E1_9BACL</name>
<proteinExistence type="predicted"/>
<gene>
    <name evidence="2" type="ORF">B0W44_11355</name>
</gene>
<dbReference type="RefSeq" id="WP_077720131.1">
    <property type="nucleotide sequence ID" value="NZ_CP019699.1"/>
</dbReference>
<accession>A0A1U9K8E1</accession>
<evidence type="ECO:0000313" key="2">
    <source>
        <dbReference type="EMBL" id="AQS56273.1"/>
    </source>
</evidence>
<dbReference type="STRING" id="1471761.B0W44_11355"/>
<evidence type="ECO:0000313" key="3">
    <source>
        <dbReference type="Proteomes" id="UP000188603"/>
    </source>
</evidence>
<dbReference type="AlphaFoldDB" id="A0A1U9K8E1"/>
<dbReference type="Proteomes" id="UP000188603">
    <property type="component" value="Chromosome"/>
</dbReference>
<reference evidence="2 3" key="1">
    <citation type="journal article" date="2015" name="Int. J. Syst. Evol. Microbiol.">
        <title>Novibacillus thermophilus gen. nov., sp. nov., a Gram-staining-negative and moderately thermophilic member of the family Thermoactinomycetaceae.</title>
        <authorList>
            <person name="Yang G."/>
            <person name="Chen J."/>
            <person name="Zhou S."/>
        </authorList>
    </citation>
    <scope>NUCLEOTIDE SEQUENCE [LARGE SCALE GENOMIC DNA]</scope>
    <source>
        <strain evidence="2 3">SG-1</strain>
    </source>
</reference>
<keyword evidence="1" id="KW-0963">Cytoplasm</keyword>
<evidence type="ECO:0000256" key="1">
    <source>
        <dbReference type="ARBA" id="ARBA00022490"/>
    </source>
</evidence>